<proteinExistence type="inferred from homology"/>
<keyword evidence="3" id="KW-0808">Transferase</keyword>
<dbReference type="SUPFAM" id="SSF75217">
    <property type="entry name" value="alpha/beta knot"/>
    <property type="match status" value="1"/>
</dbReference>
<evidence type="ECO:0000313" key="5">
    <source>
        <dbReference type="EMBL" id="MFD1608139.1"/>
    </source>
</evidence>
<dbReference type="Pfam" id="PF00588">
    <property type="entry name" value="SpoU_methylase"/>
    <property type="match status" value="1"/>
</dbReference>
<comment type="similarity">
    <text evidence="1">Belongs to the class IV-like SAM-binding methyltransferase superfamily. RNA methyltransferase TrmH family.</text>
</comment>
<comment type="caution">
    <text evidence="5">The sequence shown here is derived from an EMBL/GenBank/DDBJ whole genome shotgun (WGS) entry which is preliminary data.</text>
</comment>
<dbReference type="Gene3D" id="3.40.1280.10">
    <property type="match status" value="1"/>
</dbReference>
<dbReference type="InterPro" id="IPR029028">
    <property type="entry name" value="Alpha/beta_knot_MTases"/>
</dbReference>
<evidence type="ECO:0000256" key="2">
    <source>
        <dbReference type="ARBA" id="ARBA00022603"/>
    </source>
</evidence>
<keyword evidence="6" id="KW-1185">Reference proteome</keyword>
<sequence>MKTLITSLTNEKVKYWRKLHKKKGRKENKVFLVEGLHLIEEAWNSKQVIIEIIAEETVELPRWSGNIPVERVSKQVFEHISQTMTPQGIAAVVQIQPQREMKGNQFVLLDAIQDPGNLGTIIRTADAAGMDAVILGKGTVDIFNDKVVRATQGSLFHIPIYEADLVHKVDELQKGGFDIWATALEKADYYHEVEVPDKVAIILGNEGAGVHPDLIELADKRIKIPIYGKAESLNVSIAAGILMYHIKQ</sequence>
<dbReference type="InterPro" id="IPR029026">
    <property type="entry name" value="tRNA_m1G_MTases_N"/>
</dbReference>
<evidence type="ECO:0000259" key="4">
    <source>
        <dbReference type="SMART" id="SM00967"/>
    </source>
</evidence>
<dbReference type="PANTHER" id="PTHR43191">
    <property type="entry name" value="RRNA METHYLTRANSFERASE 3"/>
    <property type="match status" value="1"/>
</dbReference>
<dbReference type="SUPFAM" id="SSF55315">
    <property type="entry name" value="L30e-like"/>
    <property type="match status" value="1"/>
</dbReference>
<reference evidence="6" key="1">
    <citation type="journal article" date="2019" name="Int. J. Syst. Evol. Microbiol.">
        <title>The Global Catalogue of Microorganisms (GCM) 10K type strain sequencing project: providing services to taxonomists for standard genome sequencing and annotation.</title>
        <authorList>
            <consortium name="The Broad Institute Genomics Platform"/>
            <consortium name="The Broad Institute Genome Sequencing Center for Infectious Disease"/>
            <person name="Wu L."/>
            <person name="Ma J."/>
        </authorList>
    </citation>
    <scope>NUCLEOTIDE SEQUENCE [LARGE SCALE GENOMIC DNA]</scope>
    <source>
        <strain evidence="6">CGMCC 1.12376</strain>
    </source>
</reference>
<dbReference type="Pfam" id="PF22435">
    <property type="entry name" value="MRM3-like_sub_bind"/>
    <property type="match status" value="1"/>
</dbReference>
<evidence type="ECO:0000256" key="3">
    <source>
        <dbReference type="ARBA" id="ARBA00022679"/>
    </source>
</evidence>
<dbReference type="InterPro" id="IPR051259">
    <property type="entry name" value="rRNA_Methyltransferase"/>
</dbReference>
<dbReference type="CDD" id="cd18095">
    <property type="entry name" value="SpoU-like_rRNA-MTase"/>
    <property type="match status" value="1"/>
</dbReference>
<dbReference type="Gene3D" id="3.30.1330.30">
    <property type="match status" value="1"/>
</dbReference>
<gene>
    <name evidence="5" type="ORF">ACFSBH_10775</name>
</gene>
<protein>
    <submittedName>
        <fullName evidence="5">TrmH family RNA methyltransferase</fullName>
    </submittedName>
</protein>
<dbReference type="GO" id="GO:0032259">
    <property type="term" value="P:methylation"/>
    <property type="evidence" value="ECO:0007669"/>
    <property type="project" value="UniProtKB-KW"/>
</dbReference>
<evidence type="ECO:0000256" key="1">
    <source>
        <dbReference type="ARBA" id="ARBA00007228"/>
    </source>
</evidence>
<dbReference type="InterPro" id="IPR029064">
    <property type="entry name" value="Ribosomal_eL30-like_sf"/>
</dbReference>
<dbReference type="EMBL" id="JBHUDE010000047">
    <property type="protein sequence ID" value="MFD1608139.1"/>
    <property type="molecule type" value="Genomic_DNA"/>
</dbReference>
<dbReference type="PANTHER" id="PTHR43191:SF2">
    <property type="entry name" value="RRNA METHYLTRANSFERASE 3, MITOCHONDRIAL"/>
    <property type="match status" value="1"/>
</dbReference>
<dbReference type="GO" id="GO:0008168">
    <property type="term" value="F:methyltransferase activity"/>
    <property type="evidence" value="ECO:0007669"/>
    <property type="project" value="UniProtKB-KW"/>
</dbReference>
<dbReference type="InterPro" id="IPR001537">
    <property type="entry name" value="SpoU_MeTrfase"/>
</dbReference>
<dbReference type="InterPro" id="IPR053888">
    <property type="entry name" value="MRM3-like_sub_bind"/>
</dbReference>
<accession>A0ABW4HRJ3</accession>
<name>A0ABW4HRJ3_9BACI</name>
<dbReference type="RefSeq" id="WP_349774324.1">
    <property type="nucleotide sequence ID" value="NZ_JAMBON010000006.1"/>
</dbReference>
<organism evidence="5 6">
    <name type="scientific">Oceanobacillus luteolus</name>
    <dbReference type="NCBI Taxonomy" id="1274358"/>
    <lineage>
        <taxon>Bacteria</taxon>
        <taxon>Bacillati</taxon>
        <taxon>Bacillota</taxon>
        <taxon>Bacilli</taxon>
        <taxon>Bacillales</taxon>
        <taxon>Bacillaceae</taxon>
        <taxon>Oceanobacillus</taxon>
    </lineage>
</organism>
<dbReference type="Proteomes" id="UP001597221">
    <property type="component" value="Unassembled WGS sequence"/>
</dbReference>
<feature type="domain" description="RNA 2-O ribose methyltransferase substrate binding" evidence="4">
    <location>
        <begin position="32"/>
        <end position="99"/>
    </location>
</feature>
<evidence type="ECO:0000313" key="6">
    <source>
        <dbReference type="Proteomes" id="UP001597221"/>
    </source>
</evidence>
<dbReference type="SMART" id="SM00967">
    <property type="entry name" value="SpoU_sub_bind"/>
    <property type="match status" value="1"/>
</dbReference>
<dbReference type="InterPro" id="IPR013123">
    <property type="entry name" value="SpoU_subst-bd"/>
</dbReference>
<keyword evidence="2 5" id="KW-0489">Methyltransferase</keyword>